<protein>
    <recommendedName>
        <fullName evidence="6">HCP-like protein</fullName>
    </recommendedName>
</protein>
<dbReference type="Pfam" id="PF08238">
    <property type="entry name" value="Sel1"/>
    <property type="match status" value="7"/>
</dbReference>
<accession>A0A9P5UBZ2</accession>
<evidence type="ECO:0000313" key="4">
    <source>
        <dbReference type="EMBL" id="KAF9073577.1"/>
    </source>
</evidence>
<gene>
    <name evidence="4" type="ORF">BDP27DRAFT_1215836</name>
</gene>
<dbReference type="Proteomes" id="UP000772434">
    <property type="component" value="Unassembled WGS sequence"/>
</dbReference>
<name>A0A9P5UBZ2_9AGAR</name>
<feature type="region of interest" description="Disordered" evidence="2">
    <location>
        <begin position="731"/>
        <end position="769"/>
    </location>
</feature>
<evidence type="ECO:0000256" key="1">
    <source>
        <dbReference type="ARBA" id="ARBA00038101"/>
    </source>
</evidence>
<dbReference type="InterPro" id="IPR006597">
    <property type="entry name" value="Sel1-like"/>
</dbReference>
<dbReference type="GO" id="GO:0005789">
    <property type="term" value="C:endoplasmic reticulum membrane"/>
    <property type="evidence" value="ECO:0007669"/>
    <property type="project" value="TreeGrafter"/>
</dbReference>
<evidence type="ECO:0000256" key="3">
    <source>
        <dbReference type="SAM" id="Phobius"/>
    </source>
</evidence>
<keyword evidence="5" id="KW-1185">Reference proteome</keyword>
<dbReference type="AlphaFoldDB" id="A0A9P5UBZ2"/>
<keyword evidence="3" id="KW-0472">Membrane</keyword>
<dbReference type="SUPFAM" id="SSF81901">
    <property type="entry name" value="HCP-like"/>
    <property type="match status" value="3"/>
</dbReference>
<dbReference type="PANTHER" id="PTHR11102">
    <property type="entry name" value="SEL-1-LIKE PROTEIN"/>
    <property type="match status" value="1"/>
</dbReference>
<dbReference type="SMART" id="SM00671">
    <property type="entry name" value="SEL1"/>
    <property type="match status" value="9"/>
</dbReference>
<feature type="non-terminal residue" evidence="4">
    <location>
        <position position="769"/>
    </location>
</feature>
<dbReference type="OrthoDB" id="27934at2759"/>
<sequence length="769" mass="85612">LPPTSHFTADPHAAFKSFSAHAAMTGNATSQGHIAFFYASGYRGVVPVDQARAQLYYTFAANGGDKSAQMALGYRYWSGIGTLEDCLRAVDWYEHAAEHCNAAMAKYLSGPPGGRTLPQTPTRLSDLDGGIYGPGASVASTGMNAHRAAIKAGASRASGETWEDILDYYLFNADRGETDFALRLGKIYYQGSIYASPGGISSGSEGVGAIPRDYARARHYFEQIARQVWPRDPINPLQQKVSAPSRDEGLPVGHAAVSAAYLGRMYLRGEGVKADPVVAKLWFDRGELYGERECHNGLGIIWRDGLLPGFKPDLKRAMAHFKAAASQDLAEAQVNIAKMYLDQGDYASANGHLDAAVRLGSPFEAYYYLGQLQAHQLSNPALPHALASSTCAMAVSFFKIIAERGSWDDDFLREAEVAWMRDTEQSKDIAMLKWWIAAERGSEVAQNNLAYVLDQDKSILRLTRFSPITPSNDTAQLALLQWTRAAAQRNIDALVKVGDYYYHGLGVPDEMESVRYEKAAKYYQSAADTQMSALAMWNLGWMYENGIGVPQDFHLAKRHYDFAVQINTEAYLPVFFSLAKLYVRSIWHTLLGGEGGLNIWFDDEDAEYQSEYHDRSPEREPETVSDQPSIAEEQVFSEDEGPWYMGKARDEFHRKHKPHSHGADDEDPIQWARDRRLADEAEYGPDDYLETGLRGDDDDDEYSETMLLIMLCVTVSVLIYVRTRIVRRMRHAQQQQQQQNGGAGGPALENRGLFPPPGDPARNEWAILR</sequence>
<feature type="transmembrane region" description="Helical" evidence="3">
    <location>
        <begin position="702"/>
        <end position="721"/>
    </location>
</feature>
<feature type="region of interest" description="Disordered" evidence="2">
    <location>
        <begin position="610"/>
        <end position="630"/>
    </location>
</feature>
<keyword evidence="3" id="KW-0812">Transmembrane</keyword>
<dbReference type="InterPro" id="IPR050767">
    <property type="entry name" value="Sel1_AlgK"/>
</dbReference>
<dbReference type="GO" id="GO:0036503">
    <property type="term" value="P:ERAD pathway"/>
    <property type="evidence" value="ECO:0007669"/>
    <property type="project" value="TreeGrafter"/>
</dbReference>
<evidence type="ECO:0008006" key="6">
    <source>
        <dbReference type="Google" id="ProtNLM"/>
    </source>
</evidence>
<keyword evidence="3" id="KW-1133">Transmembrane helix</keyword>
<evidence type="ECO:0000313" key="5">
    <source>
        <dbReference type="Proteomes" id="UP000772434"/>
    </source>
</evidence>
<evidence type="ECO:0000256" key="2">
    <source>
        <dbReference type="SAM" id="MobiDB-lite"/>
    </source>
</evidence>
<comment type="caution">
    <text evidence="4">The sequence shown here is derived from an EMBL/GenBank/DDBJ whole genome shotgun (WGS) entry which is preliminary data.</text>
</comment>
<comment type="similarity">
    <text evidence="1">Belongs to the sel-1 family.</text>
</comment>
<reference evidence="4" key="1">
    <citation type="submission" date="2020-11" db="EMBL/GenBank/DDBJ databases">
        <authorList>
            <consortium name="DOE Joint Genome Institute"/>
            <person name="Ahrendt S."/>
            <person name="Riley R."/>
            <person name="Andreopoulos W."/>
            <person name="Labutti K."/>
            <person name="Pangilinan J."/>
            <person name="Ruiz-Duenas F.J."/>
            <person name="Barrasa J.M."/>
            <person name="Sanchez-Garcia M."/>
            <person name="Camarero S."/>
            <person name="Miyauchi S."/>
            <person name="Serrano A."/>
            <person name="Linde D."/>
            <person name="Babiker R."/>
            <person name="Drula E."/>
            <person name="Ayuso-Fernandez I."/>
            <person name="Pacheco R."/>
            <person name="Padilla G."/>
            <person name="Ferreira P."/>
            <person name="Barriuso J."/>
            <person name="Kellner H."/>
            <person name="Castanera R."/>
            <person name="Alfaro M."/>
            <person name="Ramirez L."/>
            <person name="Pisabarro A.G."/>
            <person name="Kuo A."/>
            <person name="Tritt A."/>
            <person name="Lipzen A."/>
            <person name="He G."/>
            <person name="Yan M."/>
            <person name="Ng V."/>
            <person name="Cullen D."/>
            <person name="Martin F."/>
            <person name="Rosso M.-N."/>
            <person name="Henrissat B."/>
            <person name="Hibbett D."/>
            <person name="Martinez A.T."/>
            <person name="Grigoriev I.V."/>
        </authorList>
    </citation>
    <scope>NUCLEOTIDE SEQUENCE</scope>
    <source>
        <strain evidence="4">AH 40177</strain>
    </source>
</reference>
<dbReference type="PANTHER" id="PTHR11102:SF147">
    <property type="entry name" value="SEL1L ADAPTOR SUBUNIT OF ERAD E3 UBIQUITIN LIGASE"/>
    <property type="match status" value="1"/>
</dbReference>
<organism evidence="4 5">
    <name type="scientific">Rhodocollybia butyracea</name>
    <dbReference type="NCBI Taxonomy" id="206335"/>
    <lineage>
        <taxon>Eukaryota</taxon>
        <taxon>Fungi</taxon>
        <taxon>Dikarya</taxon>
        <taxon>Basidiomycota</taxon>
        <taxon>Agaricomycotina</taxon>
        <taxon>Agaricomycetes</taxon>
        <taxon>Agaricomycetidae</taxon>
        <taxon>Agaricales</taxon>
        <taxon>Marasmiineae</taxon>
        <taxon>Omphalotaceae</taxon>
        <taxon>Rhodocollybia</taxon>
    </lineage>
</organism>
<proteinExistence type="inferred from homology"/>
<dbReference type="Gene3D" id="1.25.40.10">
    <property type="entry name" value="Tetratricopeptide repeat domain"/>
    <property type="match status" value="3"/>
</dbReference>
<dbReference type="InterPro" id="IPR011990">
    <property type="entry name" value="TPR-like_helical_dom_sf"/>
</dbReference>
<dbReference type="EMBL" id="JADNRY010000017">
    <property type="protein sequence ID" value="KAF9073577.1"/>
    <property type="molecule type" value="Genomic_DNA"/>
</dbReference>
<feature type="compositionally biased region" description="Basic and acidic residues" evidence="2">
    <location>
        <begin position="610"/>
        <end position="622"/>
    </location>
</feature>